<gene>
    <name evidence="2" type="ORF">GUJ93_ZPchr0043g16399</name>
</gene>
<evidence type="ECO:0000256" key="1">
    <source>
        <dbReference type="SAM" id="MobiDB-lite"/>
    </source>
</evidence>
<protein>
    <submittedName>
        <fullName evidence="2">Uncharacterized protein</fullName>
    </submittedName>
</protein>
<evidence type="ECO:0000313" key="3">
    <source>
        <dbReference type="Proteomes" id="UP000729402"/>
    </source>
</evidence>
<dbReference type="EMBL" id="JAAALK010000868">
    <property type="protein sequence ID" value="KAG8044163.1"/>
    <property type="molecule type" value="Genomic_DNA"/>
</dbReference>
<feature type="compositionally biased region" description="Low complexity" evidence="1">
    <location>
        <begin position="29"/>
        <end position="42"/>
    </location>
</feature>
<feature type="compositionally biased region" description="Pro residues" evidence="1">
    <location>
        <begin position="43"/>
        <end position="63"/>
    </location>
</feature>
<evidence type="ECO:0000313" key="2">
    <source>
        <dbReference type="EMBL" id="KAG8044163.1"/>
    </source>
</evidence>
<comment type="caution">
    <text evidence="2">The sequence shown here is derived from an EMBL/GenBank/DDBJ whole genome shotgun (WGS) entry which is preliminary data.</text>
</comment>
<name>A0A8J5VEF8_ZIZPA</name>
<sequence>MPSRAAAVTSSAPSGVAMTSPASTFSWFSGKPASSSSSVMPPGGVPASPPRPVPSPKAPPPRAGGPEEWSPGPHRRAEEAASVDAVQVRPKSSQKTEKMELRQDRKWNRGGREITGAPAPARSPAELQDIVHYMRTQFLCSKAVSGVILQGV</sequence>
<reference evidence="2" key="2">
    <citation type="submission" date="2021-02" db="EMBL/GenBank/DDBJ databases">
        <authorList>
            <person name="Kimball J.A."/>
            <person name="Haas M.W."/>
            <person name="Macchietto M."/>
            <person name="Kono T."/>
            <person name="Duquette J."/>
            <person name="Shao M."/>
        </authorList>
    </citation>
    <scope>NUCLEOTIDE SEQUENCE</scope>
    <source>
        <tissue evidence="2">Fresh leaf tissue</tissue>
    </source>
</reference>
<organism evidence="2 3">
    <name type="scientific">Zizania palustris</name>
    <name type="common">Northern wild rice</name>
    <dbReference type="NCBI Taxonomy" id="103762"/>
    <lineage>
        <taxon>Eukaryota</taxon>
        <taxon>Viridiplantae</taxon>
        <taxon>Streptophyta</taxon>
        <taxon>Embryophyta</taxon>
        <taxon>Tracheophyta</taxon>
        <taxon>Spermatophyta</taxon>
        <taxon>Magnoliopsida</taxon>
        <taxon>Liliopsida</taxon>
        <taxon>Poales</taxon>
        <taxon>Poaceae</taxon>
        <taxon>BOP clade</taxon>
        <taxon>Oryzoideae</taxon>
        <taxon>Oryzeae</taxon>
        <taxon>Zizaniinae</taxon>
        <taxon>Zizania</taxon>
    </lineage>
</organism>
<dbReference type="Proteomes" id="UP000729402">
    <property type="component" value="Unassembled WGS sequence"/>
</dbReference>
<accession>A0A8J5VEF8</accession>
<dbReference type="AlphaFoldDB" id="A0A8J5VEF8"/>
<keyword evidence="3" id="KW-1185">Reference proteome</keyword>
<feature type="compositionally biased region" description="Basic and acidic residues" evidence="1">
    <location>
        <begin position="94"/>
        <end position="112"/>
    </location>
</feature>
<proteinExistence type="predicted"/>
<feature type="region of interest" description="Disordered" evidence="1">
    <location>
        <begin position="1"/>
        <end position="122"/>
    </location>
</feature>
<reference evidence="2" key="1">
    <citation type="journal article" date="2021" name="bioRxiv">
        <title>Whole Genome Assembly and Annotation of Northern Wild Rice, Zizania palustris L., Supports a Whole Genome Duplication in the Zizania Genus.</title>
        <authorList>
            <person name="Haas M."/>
            <person name="Kono T."/>
            <person name="Macchietto M."/>
            <person name="Millas R."/>
            <person name="McGilp L."/>
            <person name="Shao M."/>
            <person name="Duquette J."/>
            <person name="Hirsch C.N."/>
            <person name="Kimball J."/>
        </authorList>
    </citation>
    <scope>NUCLEOTIDE SEQUENCE</scope>
    <source>
        <tissue evidence="2">Fresh leaf tissue</tissue>
    </source>
</reference>